<organism evidence="2 3">
    <name type="scientific">Trichonephila clavata</name>
    <name type="common">Joro spider</name>
    <name type="synonym">Nephila clavata</name>
    <dbReference type="NCBI Taxonomy" id="2740835"/>
    <lineage>
        <taxon>Eukaryota</taxon>
        <taxon>Metazoa</taxon>
        <taxon>Ecdysozoa</taxon>
        <taxon>Arthropoda</taxon>
        <taxon>Chelicerata</taxon>
        <taxon>Arachnida</taxon>
        <taxon>Araneae</taxon>
        <taxon>Araneomorphae</taxon>
        <taxon>Entelegynae</taxon>
        <taxon>Araneoidea</taxon>
        <taxon>Nephilidae</taxon>
        <taxon>Trichonephila</taxon>
    </lineage>
</organism>
<protein>
    <submittedName>
        <fullName evidence="2">Retrovirus-related Pol polyprotein from transposon 297</fullName>
    </submittedName>
</protein>
<dbReference type="EMBL" id="BMAO01035980">
    <property type="protein sequence ID" value="GFR07312.1"/>
    <property type="molecule type" value="Genomic_DNA"/>
</dbReference>
<evidence type="ECO:0000259" key="1">
    <source>
        <dbReference type="Pfam" id="PF23055"/>
    </source>
</evidence>
<evidence type="ECO:0000313" key="2">
    <source>
        <dbReference type="EMBL" id="GFR07312.1"/>
    </source>
</evidence>
<accession>A0A8X6LGA0</accession>
<comment type="caution">
    <text evidence="2">The sequence shown here is derived from an EMBL/GenBank/DDBJ whole genome shotgun (WGS) entry which is preliminary data.</text>
</comment>
<gene>
    <name evidence="2" type="primary">pol_3429</name>
    <name evidence="2" type="ORF">TNCT_88091</name>
</gene>
<dbReference type="Proteomes" id="UP000887116">
    <property type="component" value="Unassembled WGS sequence"/>
</dbReference>
<keyword evidence="3" id="KW-1185">Reference proteome</keyword>
<proteinExistence type="predicted"/>
<dbReference type="PANTHER" id="PTHR33327:SF3">
    <property type="entry name" value="RNA-DIRECTED DNA POLYMERASE"/>
    <property type="match status" value="1"/>
</dbReference>
<dbReference type="InterPro" id="IPR055469">
    <property type="entry name" value="DUF7041"/>
</dbReference>
<reference evidence="2" key="1">
    <citation type="submission" date="2020-07" db="EMBL/GenBank/DDBJ databases">
        <title>Multicomponent nature underlies the extraordinary mechanical properties of spider dragline silk.</title>
        <authorList>
            <person name="Kono N."/>
            <person name="Nakamura H."/>
            <person name="Mori M."/>
            <person name="Yoshida Y."/>
            <person name="Ohtoshi R."/>
            <person name="Malay A.D."/>
            <person name="Moran D.A.P."/>
            <person name="Tomita M."/>
            <person name="Numata K."/>
            <person name="Arakawa K."/>
        </authorList>
    </citation>
    <scope>NUCLEOTIDE SEQUENCE</scope>
</reference>
<dbReference type="OrthoDB" id="10048650at2759"/>
<sequence length="143" mass="15964">MSEEESSPAVNIARISVKVPPLWRANPEIWFSQMESQFVLAGITTEITKFHNVVSALQPEELGIVGDIILSPPVVKPYTALRTRLCSQYAETEEQRLRGLILGMQLGDHSKKTEDKKIKISELPITSDSCYVSSCRPIGSSYR</sequence>
<name>A0A8X6LGA0_TRICU</name>
<evidence type="ECO:0000313" key="3">
    <source>
        <dbReference type="Proteomes" id="UP000887116"/>
    </source>
</evidence>
<feature type="domain" description="DUF7041" evidence="1">
    <location>
        <begin position="19"/>
        <end position="101"/>
    </location>
</feature>
<dbReference type="AlphaFoldDB" id="A0A8X6LGA0"/>
<dbReference type="PANTHER" id="PTHR33327">
    <property type="entry name" value="ENDONUCLEASE"/>
    <property type="match status" value="1"/>
</dbReference>
<dbReference type="Pfam" id="PF23055">
    <property type="entry name" value="DUF7041"/>
    <property type="match status" value="1"/>
</dbReference>